<dbReference type="SUPFAM" id="SSF110849">
    <property type="entry name" value="ParB/Sulfiredoxin"/>
    <property type="match status" value="1"/>
</dbReference>
<evidence type="ECO:0008006" key="3">
    <source>
        <dbReference type="Google" id="ProtNLM"/>
    </source>
</evidence>
<protein>
    <recommendedName>
        <fullName evidence="3">Histone acetyltransferase</fullName>
    </recommendedName>
</protein>
<dbReference type="InterPro" id="IPR036086">
    <property type="entry name" value="ParB/Sulfiredoxin_sf"/>
</dbReference>
<reference evidence="1" key="1">
    <citation type="submission" date="2023-03" db="EMBL/GenBank/DDBJ databases">
        <authorList>
            <person name="Shen W."/>
            <person name="Cai J."/>
        </authorList>
    </citation>
    <scope>NUCLEOTIDE SEQUENCE</scope>
    <source>
        <strain evidence="1">B226-2</strain>
    </source>
</reference>
<dbReference type="Proteomes" id="UP001256711">
    <property type="component" value="Unassembled WGS sequence"/>
</dbReference>
<evidence type="ECO:0000313" key="1">
    <source>
        <dbReference type="EMBL" id="MDT2810582.1"/>
    </source>
</evidence>
<dbReference type="Gene3D" id="3.90.1530.10">
    <property type="entry name" value="Conserved hypothetical protein from pyrococcus furiosus pfu- 392566-001, ParB domain"/>
    <property type="match status" value="1"/>
</dbReference>
<proteinExistence type="predicted"/>
<sequence>MKLPLKELQPSQLYLSQDKVQKVTSWYDSSPMTPILVRKFANCDDWVITDGHTRAFVASLKGATTIPVQLDEEAYSDAVIKLYEQCIDWCREESISQISDLATRQLLQKDYQKRWIDRCQKQLS</sequence>
<accession>A0AAW8U1L8</accession>
<dbReference type="EMBL" id="JARQBJ010000003">
    <property type="protein sequence ID" value="MDT2810582.1"/>
    <property type="molecule type" value="Genomic_DNA"/>
</dbReference>
<organism evidence="1 2">
    <name type="scientific">Enterococcus asini</name>
    <dbReference type="NCBI Taxonomy" id="57732"/>
    <lineage>
        <taxon>Bacteria</taxon>
        <taxon>Bacillati</taxon>
        <taxon>Bacillota</taxon>
        <taxon>Bacilli</taxon>
        <taxon>Lactobacillales</taxon>
        <taxon>Enterococcaceae</taxon>
        <taxon>Enterococcus</taxon>
    </lineage>
</organism>
<evidence type="ECO:0000313" key="2">
    <source>
        <dbReference type="Proteomes" id="UP001256711"/>
    </source>
</evidence>
<gene>
    <name evidence="1" type="ORF">P7H43_08790</name>
</gene>
<name>A0AAW8U1L8_9ENTE</name>
<dbReference type="AlphaFoldDB" id="A0AAW8U1L8"/>
<comment type="caution">
    <text evidence="1">The sequence shown here is derived from an EMBL/GenBank/DDBJ whole genome shotgun (WGS) entry which is preliminary data.</text>
</comment>
<dbReference type="RefSeq" id="WP_311835496.1">
    <property type="nucleotide sequence ID" value="NZ_JARQBJ010000003.1"/>
</dbReference>